<sequence length="56" mass="6261">MADSLRRQKTIALGQRKGRQEEKLAIARELLALLDDEAIARVTGLSADEIRDLRGE</sequence>
<accession>A0A928Z997</accession>
<organism evidence="1 2">
    <name type="scientific">Zarconia navalis LEGE 11467</name>
    <dbReference type="NCBI Taxonomy" id="1828826"/>
    <lineage>
        <taxon>Bacteria</taxon>
        <taxon>Bacillati</taxon>
        <taxon>Cyanobacteriota</taxon>
        <taxon>Cyanophyceae</taxon>
        <taxon>Oscillatoriophycideae</taxon>
        <taxon>Oscillatoriales</taxon>
        <taxon>Oscillatoriales incertae sedis</taxon>
        <taxon>Zarconia</taxon>
        <taxon>Zarconia navalis</taxon>
    </lineage>
</organism>
<comment type="caution">
    <text evidence="1">The sequence shown here is derived from an EMBL/GenBank/DDBJ whole genome shotgun (WGS) entry which is preliminary data.</text>
</comment>
<dbReference type="RefSeq" id="WP_264322575.1">
    <property type="nucleotide sequence ID" value="NZ_JADEXN010000351.1"/>
</dbReference>
<keyword evidence="2" id="KW-1185">Reference proteome</keyword>
<evidence type="ECO:0000313" key="1">
    <source>
        <dbReference type="EMBL" id="MBE9042415.1"/>
    </source>
</evidence>
<proteinExistence type="predicted"/>
<evidence type="ECO:0008006" key="3">
    <source>
        <dbReference type="Google" id="ProtNLM"/>
    </source>
</evidence>
<dbReference type="Proteomes" id="UP000621799">
    <property type="component" value="Unassembled WGS sequence"/>
</dbReference>
<evidence type="ECO:0000313" key="2">
    <source>
        <dbReference type="Proteomes" id="UP000621799"/>
    </source>
</evidence>
<protein>
    <recommendedName>
        <fullName evidence="3">Transposase</fullName>
    </recommendedName>
</protein>
<name>A0A928Z997_9CYAN</name>
<dbReference type="EMBL" id="JADEXN010000351">
    <property type="protein sequence ID" value="MBE9042415.1"/>
    <property type="molecule type" value="Genomic_DNA"/>
</dbReference>
<reference evidence="1" key="1">
    <citation type="submission" date="2020-10" db="EMBL/GenBank/DDBJ databases">
        <authorList>
            <person name="Castelo-Branco R."/>
            <person name="Eusebio N."/>
            <person name="Adriana R."/>
            <person name="Vieira A."/>
            <person name="Brugerolle De Fraissinette N."/>
            <person name="Rezende De Castro R."/>
            <person name="Schneider M.P."/>
            <person name="Vasconcelos V."/>
            <person name="Leao P.N."/>
        </authorList>
    </citation>
    <scope>NUCLEOTIDE SEQUENCE</scope>
    <source>
        <strain evidence="1">LEGE 11467</strain>
    </source>
</reference>
<gene>
    <name evidence="1" type="ORF">IQ235_16715</name>
</gene>
<dbReference type="AlphaFoldDB" id="A0A928Z997"/>